<dbReference type="InterPro" id="IPR032675">
    <property type="entry name" value="LRR_dom_sf"/>
</dbReference>
<evidence type="ECO:0000256" key="1">
    <source>
        <dbReference type="ARBA" id="ARBA00009558"/>
    </source>
</evidence>
<dbReference type="EC" id="2.4.2.31" evidence="7"/>
<evidence type="ECO:0000313" key="10">
    <source>
        <dbReference type="EMBL" id="CAF1098894.1"/>
    </source>
</evidence>
<evidence type="ECO:0000313" key="13">
    <source>
        <dbReference type="Proteomes" id="UP000663829"/>
    </source>
</evidence>
<name>A0A814GZC6_9BILA</name>
<dbReference type="Proteomes" id="UP000682733">
    <property type="component" value="Unassembled WGS sequence"/>
</dbReference>
<evidence type="ECO:0000313" key="9">
    <source>
        <dbReference type="EMBL" id="CAF1003511.1"/>
    </source>
</evidence>
<keyword evidence="2 7" id="KW-0328">Glycosyltransferase</keyword>
<evidence type="ECO:0000256" key="3">
    <source>
        <dbReference type="ARBA" id="ARBA00022679"/>
    </source>
</evidence>
<keyword evidence="3 7" id="KW-0808">Transferase</keyword>
<sequence>MASKYPVEELAKSHKRFEDFKHESGQMLLPIQGYADLPLLSLEDAVKPIEPFINNIKHQVWIAKNKCKLPYPNGLTHDESAAIVLYTMEWKTENGSVYRVLNDILRTEDREQVKPFYSYLKLILSGLWKLPPVSKMVFRGINFDLTDKYEVNKTYTWWGFSSTTETLAQTKQFLGETGHARTLLNIECLNGKMIKDHSCFSSEREVLLLPALHFEVVSKLSPSPDIHILQLREIVPYCPLLEPPFNSSSLPIQPTTTKSYLSSISPTVPYPSSRSHSPRANGSYNPQSRQTFHERRLNDERQRNRDVALANFQNNQLTDNDLQRVILDELKTNNLWTEIRLSQNKITGRGAQNLCQILENNKTIKRLTIWDNPLTDKGANSFANLLKTNQTLVCLSLGGTQITDNGIIDLARMLKSNETLQELHVDDNEITDRGMIVLAESLKRNVSLQWLDAKQNKISDKSVSALIDMLTENDTMSTLNLDRNGISEKGKNKLQEATNRNRTVKTLLINDQKSCRVQ</sequence>
<dbReference type="OrthoDB" id="120976at2759"/>
<reference evidence="9" key="1">
    <citation type="submission" date="2021-02" db="EMBL/GenBank/DDBJ databases">
        <authorList>
            <person name="Nowell W R."/>
        </authorList>
    </citation>
    <scope>NUCLEOTIDE SEQUENCE</scope>
</reference>
<evidence type="ECO:0000313" key="11">
    <source>
        <dbReference type="EMBL" id="CAF3774914.1"/>
    </source>
</evidence>
<dbReference type="Pfam" id="PF01129">
    <property type="entry name" value="ART"/>
    <property type="match status" value="1"/>
</dbReference>
<organism evidence="9 13">
    <name type="scientific">Didymodactylos carnosus</name>
    <dbReference type="NCBI Taxonomy" id="1234261"/>
    <lineage>
        <taxon>Eukaryota</taxon>
        <taxon>Metazoa</taxon>
        <taxon>Spiralia</taxon>
        <taxon>Gnathifera</taxon>
        <taxon>Rotifera</taxon>
        <taxon>Eurotatoria</taxon>
        <taxon>Bdelloidea</taxon>
        <taxon>Philodinida</taxon>
        <taxon>Philodinidae</taxon>
        <taxon>Didymodactylos</taxon>
    </lineage>
</organism>
<dbReference type="SUPFAM" id="SSF56399">
    <property type="entry name" value="ADP-ribosylation"/>
    <property type="match status" value="1"/>
</dbReference>
<keyword evidence="4" id="KW-0548">Nucleotidyltransferase</keyword>
<evidence type="ECO:0000256" key="2">
    <source>
        <dbReference type="ARBA" id="ARBA00022676"/>
    </source>
</evidence>
<evidence type="ECO:0000256" key="6">
    <source>
        <dbReference type="ARBA" id="ARBA00047597"/>
    </source>
</evidence>
<comment type="caution">
    <text evidence="9">The sequence shown here is derived from an EMBL/GenBank/DDBJ whole genome shotgun (WGS) entry which is preliminary data.</text>
</comment>
<dbReference type="AlphaFoldDB" id="A0A814GZC6"/>
<gene>
    <name evidence="9" type="ORF">GPM918_LOCUS13887</name>
    <name evidence="10" type="ORF">OVA965_LOCUS19191</name>
    <name evidence="11" type="ORF">SRO942_LOCUS13887</name>
    <name evidence="12" type="ORF">TMI583_LOCUS19204</name>
</gene>
<evidence type="ECO:0000313" key="12">
    <source>
        <dbReference type="EMBL" id="CAF3860293.1"/>
    </source>
</evidence>
<evidence type="ECO:0000256" key="5">
    <source>
        <dbReference type="ARBA" id="ARBA00022737"/>
    </source>
</evidence>
<dbReference type="Pfam" id="PF13516">
    <property type="entry name" value="LRR_6"/>
    <property type="match status" value="3"/>
</dbReference>
<dbReference type="Proteomes" id="UP000681722">
    <property type="component" value="Unassembled WGS sequence"/>
</dbReference>
<dbReference type="EMBL" id="CAJNOK010009806">
    <property type="protein sequence ID" value="CAF1098894.1"/>
    <property type="molecule type" value="Genomic_DNA"/>
</dbReference>
<dbReference type="SMART" id="SM00368">
    <property type="entry name" value="LRR_RI"/>
    <property type="match status" value="5"/>
</dbReference>
<dbReference type="EMBL" id="CAJNOQ010003262">
    <property type="protein sequence ID" value="CAF1003511.1"/>
    <property type="molecule type" value="Genomic_DNA"/>
</dbReference>
<keyword evidence="7" id="KW-0520">NAD</keyword>
<evidence type="ECO:0000256" key="4">
    <source>
        <dbReference type="ARBA" id="ARBA00022695"/>
    </source>
</evidence>
<dbReference type="EMBL" id="CAJOBA010009826">
    <property type="protein sequence ID" value="CAF3860293.1"/>
    <property type="molecule type" value="Genomic_DNA"/>
</dbReference>
<feature type="region of interest" description="Disordered" evidence="8">
    <location>
        <begin position="261"/>
        <end position="292"/>
    </location>
</feature>
<dbReference type="SUPFAM" id="SSF52047">
    <property type="entry name" value="RNI-like"/>
    <property type="match status" value="1"/>
</dbReference>
<dbReference type="Gene3D" id="3.90.176.10">
    <property type="entry name" value="Toxin ADP-ribosyltransferase, Chain A, domain 1"/>
    <property type="match status" value="1"/>
</dbReference>
<keyword evidence="7" id="KW-0521">NADP</keyword>
<evidence type="ECO:0000256" key="7">
    <source>
        <dbReference type="RuleBase" id="RU361228"/>
    </source>
</evidence>
<dbReference type="PANTHER" id="PTHR24111">
    <property type="entry name" value="LEUCINE-RICH REPEAT-CONTAINING PROTEIN 34"/>
    <property type="match status" value="1"/>
</dbReference>
<protein>
    <recommendedName>
        <fullName evidence="7">NAD(P)(+)--arginine ADP-ribosyltransferase</fullName>
        <ecNumber evidence="7">2.4.2.31</ecNumber>
    </recommendedName>
    <alternativeName>
        <fullName evidence="7">Mono(ADP-ribosyl)transferase</fullName>
    </alternativeName>
</protein>
<accession>A0A814GZC6</accession>
<proteinExistence type="inferred from homology"/>
<dbReference type="PANTHER" id="PTHR24111:SF0">
    <property type="entry name" value="LEUCINE-RICH REPEAT-CONTAINING PROTEIN"/>
    <property type="match status" value="1"/>
</dbReference>
<dbReference type="InterPro" id="IPR001611">
    <property type="entry name" value="Leu-rich_rpt"/>
</dbReference>
<keyword evidence="13" id="KW-1185">Reference proteome</keyword>
<comment type="similarity">
    <text evidence="1 7">Belongs to the Arg-specific ADP-ribosyltransferase family.</text>
</comment>
<dbReference type="InterPro" id="IPR052201">
    <property type="entry name" value="LRR-containing_regulator"/>
</dbReference>
<keyword evidence="5" id="KW-0677">Repeat</keyword>
<dbReference type="GO" id="GO:0106274">
    <property type="term" value="F:NAD+-protein-arginine ADP-ribosyltransferase activity"/>
    <property type="evidence" value="ECO:0007669"/>
    <property type="project" value="UniProtKB-EC"/>
</dbReference>
<dbReference type="InterPro" id="IPR000768">
    <property type="entry name" value="ART"/>
</dbReference>
<evidence type="ECO:0000256" key="8">
    <source>
        <dbReference type="SAM" id="MobiDB-lite"/>
    </source>
</evidence>
<dbReference type="Proteomes" id="UP000663829">
    <property type="component" value="Unassembled WGS sequence"/>
</dbReference>
<dbReference type="EMBL" id="CAJOBC010003262">
    <property type="protein sequence ID" value="CAF3774914.1"/>
    <property type="molecule type" value="Genomic_DNA"/>
</dbReference>
<dbReference type="Gene3D" id="3.80.10.10">
    <property type="entry name" value="Ribonuclease Inhibitor"/>
    <property type="match status" value="2"/>
</dbReference>
<dbReference type="GO" id="GO:0016779">
    <property type="term" value="F:nucleotidyltransferase activity"/>
    <property type="evidence" value="ECO:0007669"/>
    <property type="project" value="UniProtKB-KW"/>
</dbReference>
<feature type="compositionally biased region" description="Polar residues" evidence="8">
    <location>
        <begin position="261"/>
        <end position="290"/>
    </location>
</feature>
<dbReference type="PROSITE" id="PS51996">
    <property type="entry name" value="TR_MART"/>
    <property type="match status" value="1"/>
</dbReference>
<dbReference type="Proteomes" id="UP000677228">
    <property type="component" value="Unassembled WGS sequence"/>
</dbReference>
<comment type="catalytic activity">
    <reaction evidence="6 7">
        <text>L-arginyl-[protein] + NAD(+) = N(omega)-(ADP-D-ribosyl)-L-arginyl-[protein] + nicotinamide + H(+)</text>
        <dbReference type="Rhea" id="RHEA:19149"/>
        <dbReference type="Rhea" id="RHEA-COMP:10532"/>
        <dbReference type="Rhea" id="RHEA-COMP:15087"/>
        <dbReference type="ChEBI" id="CHEBI:15378"/>
        <dbReference type="ChEBI" id="CHEBI:17154"/>
        <dbReference type="ChEBI" id="CHEBI:29965"/>
        <dbReference type="ChEBI" id="CHEBI:57540"/>
        <dbReference type="ChEBI" id="CHEBI:142554"/>
        <dbReference type="EC" id="2.4.2.31"/>
    </reaction>
</comment>